<protein>
    <submittedName>
        <fullName evidence="4">TetR family transcriptional regulator</fullName>
    </submittedName>
</protein>
<feature type="DNA-binding region" description="H-T-H motif" evidence="2">
    <location>
        <begin position="25"/>
        <end position="44"/>
    </location>
</feature>
<evidence type="ECO:0000313" key="5">
    <source>
        <dbReference type="Proteomes" id="UP000594042"/>
    </source>
</evidence>
<dbReference type="InterPro" id="IPR050624">
    <property type="entry name" value="HTH-type_Tx_Regulator"/>
</dbReference>
<organism evidence="4 5">
    <name type="scientific">Coprobacter secundus subsp. similis</name>
    <dbReference type="NCBI Taxonomy" id="2751153"/>
    <lineage>
        <taxon>Bacteria</taxon>
        <taxon>Pseudomonadati</taxon>
        <taxon>Bacteroidota</taxon>
        <taxon>Bacteroidia</taxon>
        <taxon>Bacteroidales</taxon>
        <taxon>Barnesiellaceae</taxon>
        <taxon>Coprobacter</taxon>
    </lineage>
</organism>
<evidence type="ECO:0000313" key="4">
    <source>
        <dbReference type="EMBL" id="BCI62381.1"/>
    </source>
</evidence>
<proteinExistence type="predicted"/>
<dbReference type="EMBL" id="AP023322">
    <property type="protein sequence ID" value="BCI62381.1"/>
    <property type="molecule type" value="Genomic_DNA"/>
</dbReference>
<dbReference type="InterPro" id="IPR001647">
    <property type="entry name" value="HTH_TetR"/>
</dbReference>
<dbReference type="Gene3D" id="1.10.357.10">
    <property type="entry name" value="Tetracycline Repressor, domain 2"/>
    <property type="match status" value="1"/>
</dbReference>
<keyword evidence="1 2" id="KW-0238">DNA-binding</keyword>
<sequence length="192" mass="22407">MSKTREILVDVARQLFAKSGVENTTMNDIAVASQKGRRTLYTYFKNKNEIYRAVIETELQHLLQRLTNMANKDLPPEEKLMGYITTRLDAIKETVIRNGSLRAEFFRDIWKVEQARKNIDLQEVELLKKILQEGINTGVFRIFNVTAIANVLHYSLKGLDVPYIRDNFSDLGIERFRLKEYITDFILYGIKK</sequence>
<dbReference type="GO" id="GO:0003677">
    <property type="term" value="F:DNA binding"/>
    <property type="evidence" value="ECO:0007669"/>
    <property type="project" value="UniProtKB-UniRule"/>
</dbReference>
<accession>A0A7G1HV34</accession>
<evidence type="ECO:0000259" key="3">
    <source>
        <dbReference type="PROSITE" id="PS50977"/>
    </source>
</evidence>
<dbReference type="Pfam" id="PF00440">
    <property type="entry name" value="TetR_N"/>
    <property type="match status" value="1"/>
</dbReference>
<dbReference type="RefSeq" id="WP_021931261.1">
    <property type="nucleotide sequence ID" value="NZ_AP023322.1"/>
</dbReference>
<name>A0A7G1HV34_9BACT</name>
<dbReference type="PRINTS" id="PR00455">
    <property type="entry name" value="HTHTETR"/>
</dbReference>
<reference evidence="5" key="1">
    <citation type="submission" date="2020-07" db="EMBL/GenBank/DDBJ databases">
        <title>Complete genome sequencing of Coprobacter sp. strain 2CBH44.</title>
        <authorList>
            <person name="Sakamoto M."/>
            <person name="Murakami T."/>
            <person name="Mori H."/>
        </authorList>
    </citation>
    <scope>NUCLEOTIDE SEQUENCE [LARGE SCALE GENOMIC DNA]</scope>
    <source>
        <strain evidence="5">2CBH44</strain>
    </source>
</reference>
<evidence type="ECO:0000256" key="1">
    <source>
        <dbReference type="ARBA" id="ARBA00023125"/>
    </source>
</evidence>
<keyword evidence="5" id="KW-1185">Reference proteome</keyword>
<gene>
    <name evidence="4" type="ORF">Cop2CBH44_07340</name>
</gene>
<dbReference type="Proteomes" id="UP000594042">
    <property type="component" value="Chromosome"/>
</dbReference>
<dbReference type="SUPFAM" id="SSF48498">
    <property type="entry name" value="Tetracyclin repressor-like, C-terminal domain"/>
    <property type="match status" value="1"/>
</dbReference>
<dbReference type="InterPro" id="IPR009057">
    <property type="entry name" value="Homeodomain-like_sf"/>
</dbReference>
<dbReference type="PROSITE" id="PS50977">
    <property type="entry name" value="HTH_TETR_2"/>
    <property type="match status" value="1"/>
</dbReference>
<dbReference type="Gene3D" id="1.10.10.60">
    <property type="entry name" value="Homeodomain-like"/>
    <property type="match status" value="1"/>
</dbReference>
<dbReference type="PANTHER" id="PTHR43479">
    <property type="entry name" value="ACREF/ENVCD OPERON REPRESSOR-RELATED"/>
    <property type="match status" value="1"/>
</dbReference>
<feature type="domain" description="HTH tetR-type" evidence="3">
    <location>
        <begin position="2"/>
        <end position="62"/>
    </location>
</feature>
<dbReference type="SUPFAM" id="SSF46689">
    <property type="entry name" value="Homeodomain-like"/>
    <property type="match status" value="1"/>
</dbReference>
<evidence type="ECO:0000256" key="2">
    <source>
        <dbReference type="PROSITE-ProRule" id="PRU00335"/>
    </source>
</evidence>
<dbReference type="PANTHER" id="PTHR43479:SF11">
    <property type="entry name" value="ACREF_ENVCD OPERON REPRESSOR-RELATED"/>
    <property type="match status" value="1"/>
</dbReference>
<dbReference type="AlphaFoldDB" id="A0A7G1HV34"/>
<dbReference type="InterPro" id="IPR036271">
    <property type="entry name" value="Tet_transcr_reg_TetR-rel_C_sf"/>
</dbReference>
<dbReference type="KEGG" id="copr:Cop2CBH44_07340"/>